<comment type="caution">
    <text evidence="1">The sequence shown here is derived from an EMBL/GenBank/DDBJ whole genome shotgun (WGS) entry which is preliminary data.</text>
</comment>
<organism evidence="1 2">
    <name type="scientific">Natrarchaeobius chitinivorans</name>
    <dbReference type="NCBI Taxonomy" id="1679083"/>
    <lineage>
        <taxon>Archaea</taxon>
        <taxon>Methanobacteriati</taxon>
        <taxon>Methanobacteriota</taxon>
        <taxon>Stenosarchaea group</taxon>
        <taxon>Halobacteria</taxon>
        <taxon>Halobacteriales</taxon>
        <taxon>Natrialbaceae</taxon>
        <taxon>Natrarchaeobius</taxon>
    </lineage>
</organism>
<keyword evidence="2" id="KW-1185">Reference proteome</keyword>
<evidence type="ECO:0000313" key="2">
    <source>
        <dbReference type="Proteomes" id="UP000281431"/>
    </source>
</evidence>
<dbReference type="Proteomes" id="UP000281431">
    <property type="component" value="Unassembled WGS sequence"/>
</dbReference>
<name>A0A3N6P625_NATCH</name>
<dbReference type="EMBL" id="REFZ01000069">
    <property type="protein sequence ID" value="RQG93709.1"/>
    <property type="molecule type" value="Genomic_DNA"/>
</dbReference>
<proteinExistence type="predicted"/>
<dbReference type="PANTHER" id="PTHR42146">
    <property type="entry name" value="3',5'-CYCLIC-NUCLEOTIDE PHOSPHODIESTERASE"/>
    <property type="match status" value="1"/>
</dbReference>
<protein>
    <recommendedName>
        <fullName evidence="3">Recombinase RecJ</fullName>
    </recommendedName>
</protein>
<dbReference type="AlphaFoldDB" id="A0A3N6P625"/>
<dbReference type="OrthoDB" id="18016at2157"/>
<dbReference type="SUPFAM" id="SSF64182">
    <property type="entry name" value="DHH phosphoesterases"/>
    <property type="match status" value="1"/>
</dbReference>
<dbReference type="Gene3D" id="3.10.310.30">
    <property type="match status" value="1"/>
</dbReference>
<dbReference type="InterPro" id="IPR038763">
    <property type="entry name" value="DHH_sf"/>
</dbReference>
<sequence>MIDDELLSREQLGTGEWAVTPKPEHLVPDSIARERDRTQFRSQLADEPVGVIVTHTDADGLGSAALLVDHLQRAFDAAREEIVVQPIDYDGAYRFEHVVEDLQDAGVIETPIYISDFNLDELDTLAGLETLAADQGCPITWFDHHQWSDDHLDALEDAGVVIEIDDDECATSLIARELGPFDDRIRELAECTKDIDLWIRDDPRSEFLNVYASMVETPWQYISVVLEHGPDLPDGIQAEIDERLERDRELEQIAVENRSPTRTIEGYDVVCTYSRGGRSSTIGNELVEEHPSDYDVAIVMKTHGGIGIYSHSDRTGFVRCHEVAEWLGGGGHPTAAGCSAPVQTFRELADYWKTRGASVREEVIDAVHHVASSERLAGVSSDE</sequence>
<gene>
    <name evidence="1" type="ORF">EA472_22500</name>
</gene>
<dbReference type="PANTHER" id="PTHR42146:SF1">
    <property type="entry name" value="OLIGORIBONUCLEASE NRNB"/>
    <property type="match status" value="1"/>
</dbReference>
<dbReference type="InterPro" id="IPR052968">
    <property type="entry name" value="Nucleotide_metab_enz"/>
</dbReference>
<evidence type="ECO:0008006" key="3">
    <source>
        <dbReference type="Google" id="ProtNLM"/>
    </source>
</evidence>
<reference evidence="1 2" key="1">
    <citation type="submission" date="2018-10" db="EMBL/GenBank/DDBJ databases">
        <title>Natrarchaeobius chitinivorans gen. nov., sp. nov., and Natrarchaeobius haloalkaliphilus sp. nov., alkaliphilic, chitin-utilizing haloarchaea from hypersaline alkaline lakes.</title>
        <authorList>
            <person name="Sorokin D.Y."/>
            <person name="Elcheninov A.G."/>
            <person name="Kostrikina N.A."/>
            <person name="Bale N.J."/>
            <person name="Sinninghe Damste J.S."/>
            <person name="Khijniak T.V."/>
            <person name="Kublanov I.V."/>
            <person name="Toshchakov S.V."/>
        </authorList>
    </citation>
    <scope>NUCLEOTIDE SEQUENCE [LARGE SCALE GENOMIC DNA]</scope>
    <source>
        <strain evidence="1 2">AArcht7</strain>
    </source>
</reference>
<accession>A0A3N6P625</accession>
<evidence type="ECO:0000313" key="1">
    <source>
        <dbReference type="EMBL" id="RQG93709.1"/>
    </source>
</evidence>